<keyword evidence="2" id="KW-1185">Reference proteome</keyword>
<gene>
    <name evidence="1" type="ORF">ILUMI_15053</name>
</gene>
<dbReference type="Proteomes" id="UP000801492">
    <property type="component" value="Unassembled WGS sequence"/>
</dbReference>
<proteinExistence type="predicted"/>
<sequence length="286" mass="32958">MLSLDTLNSRLQNMRFLNEASYQGVPLVKKSAKIGGSANENSRLLLIFPWAVYDTIDTTDSVWKMVLALREICLLIMSVNISIGQVAYLNRLLHEYIDMRRLLFPTNILRHSPNFKNVLFSLSEKHQLLQALLMSQPSTFNDKVVSEDATPLIYEHYPEAISKLIKTSCVFQDPKFISDRVIFRGVDYKREMYVCYGQNKYGNFLLCRIKYIVISGCYTDIFFLGERHEIIQDCALGVYIEEPLQETTDLICVHYSLLTPHEPVLQFVTHDGSVLFCFKSTPFTNL</sequence>
<evidence type="ECO:0000313" key="1">
    <source>
        <dbReference type="EMBL" id="KAF2891120.1"/>
    </source>
</evidence>
<dbReference type="AlphaFoldDB" id="A0A8K0G490"/>
<organism evidence="1 2">
    <name type="scientific">Ignelater luminosus</name>
    <name type="common">Cucubano</name>
    <name type="synonym">Pyrophorus luminosus</name>
    <dbReference type="NCBI Taxonomy" id="2038154"/>
    <lineage>
        <taxon>Eukaryota</taxon>
        <taxon>Metazoa</taxon>
        <taxon>Ecdysozoa</taxon>
        <taxon>Arthropoda</taxon>
        <taxon>Hexapoda</taxon>
        <taxon>Insecta</taxon>
        <taxon>Pterygota</taxon>
        <taxon>Neoptera</taxon>
        <taxon>Endopterygota</taxon>
        <taxon>Coleoptera</taxon>
        <taxon>Polyphaga</taxon>
        <taxon>Elateriformia</taxon>
        <taxon>Elateroidea</taxon>
        <taxon>Elateridae</taxon>
        <taxon>Agrypninae</taxon>
        <taxon>Pyrophorini</taxon>
        <taxon>Ignelater</taxon>
    </lineage>
</organism>
<comment type="caution">
    <text evidence="1">The sequence shown here is derived from an EMBL/GenBank/DDBJ whole genome shotgun (WGS) entry which is preliminary data.</text>
</comment>
<reference evidence="1" key="1">
    <citation type="submission" date="2019-08" db="EMBL/GenBank/DDBJ databases">
        <title>The genome of the North American firefly Photinus pyralis.</title>
        <authorList>
            <consortium name="Photinus pyralis genome working group"/>
            <person name="Fallon T.R."/>
            <person name="Sander Lower S.E."/>
            <person name="Weng J.-K."/>
        </authorList>
    </citation>
    <scope>NUCLEOTIDE SEQUENCE</scope>
    <source>
        <strain evidence="1">TRF0915ILg1</strain>
        <tissue evidence="1">Whole body</tissue>
    </source>
</reference>
<dbReference type="EMBL" id="VTPC01038306">
    <property type="protein sequence ID" value="KAF2891120.1"/>
    <property type="molecule type" value="Genomic_DNA"/>
</dbReference>
<accession>A0A8K0G490</accession>
<name>A0A8K0G490_IGNLU</name>
<protein>
    <submittedName>
        <fullName evidence="1">Uncharacterized protein</fullName>
    </submittedName>
</protein>
<dbReference type="OrthoDB" id="6764509at2759"/>
<evidence type="ECO:0000313" key="2">
    <source>
        <dbReference type="Proteomes" id="UP000801492"/>
    </source>
</evidence>